<dbReference type="EMBL" id="GEDG01023253">
    <property type="protein sequence ID" value="JAP16879.1"/>
    <property type="molecule type" value="Transcribed_RNA"/>
</dbReference>
<proteinExistence type="predicted"/>
<dbReference type="AlphaFoldDB" id="A0A0V0H953"/>
<evidence type="ECO:0000313" key="1">
    <source>
        <dbReference type="EMBL" id="JAP16879.1"/>
    </source>
</evidence>
<name>A0A0V0H953_SOLCH</name>
<sequence length="66" mass="7499">MVHSVVSTTKVNKIFHRDKPLHSRCKVQGMKQPKISQIVPQTTATHAMKHAKNGTNALYRNILQHI</sequence>
<reference evidence="1" key="1">
    <citation type="submission" date="2015-12" db="EMBL/GenBank/DDBJ databases">
        <title>Gene expression during late stages of embryo sac development: a critical building block for successful pollen-pistil interactions.</title>
        <authorList>
            <person name="Liu Y."/>
            <person name="Joly V."/>
            <person name="Sabar M."/>
            <person name="Matton D.P."/>
        </authorList>
    </citation>
    <scope>NUCLEOTIDE SEQUENCE</scope>
</reference>
<protein>
    <submittedName>
        <fullName evidence="1">Putative ovule protein</fullName>
    </submittedName>
</protein>
<accession>A0A0V0H953</accession>
<organism evidence="1">
    <name type="scientific">Solanum chacoense</name>
    <name type="common">Chaco potato</name>
    <dbReference type="NCBI Taxonomy" id="4108"/>
    <lineage>
        <taxon>Eukaryota</taxon>
        <taxon>Viridiplantae</taxon>
        <taxon>Streptophyta</taxon>
        <taxon>Embryophyta</taxon>
        <taxon>Tracheophyta</taxon>
        <taxon>Spermatophyta</taxon>
        <taxon>Magnoliopsida</taxon>
        <taxon>eudicotyledons</taxon>
        <taxon>Gunneridae</taxon>
        <taxon>Pentapetalae</taxon>
        <taxon>asterids</taxon>
        <taxon>lamiids</taxon>
        <taxon>Solanales</taxon>
        <taxon>Solanaceae</taxon>
        <taxon>Solanoideae</taxon>
        <taxon>Solaneae</taxon>
        <taxon>Solanum</taxon>
    </lineage>
</organism>